<dbReference type="AlphaFoldDB" id="A0A8J7LSJ2"/>
<protein>
    <submittedName>
        <fullName evidence="8">TolC family protein</fullName>
    </submittedName>
</protein>
<dbReference type="GO" id="GO:0009279">
    <property type="term" value="C:cell outer membrane"/>
    <property type="evidence" value="ECO:0007669"/>
    <property type="project" value="UniProtKB-SubCell"/>
</dbReference>
<keyword evidence="3" id="KW-0813">Transport</keyword>
<dbReference type="PANTHER" id="PTHR30026">
    <property type="entry name" value="OUTER MEMBRANE PROTEIN TOLC"/>
    <property type="match status" value="1"/>
</dbReference>
<proteinExistence type="inferred from homology"/>
<dbReference type="InterPro" id="IPR051906">
    <property type="entry name" value="TolC-like"/>
</dbReference>
<evidence type="ECO:0000313" key="8">
    <source>
        <dbReference type="EMBL" id="MBJ6372069.1"/>
    </source>
</evidence>
<evidence type="ECO:0000256" key="7">
    <source>
        <dbReference type="ARBA" id="ARBA00023237"/>
    </source>
</evidence>
<accession>A0A8J7LSJ2</accession>
<dbReference type="GO" id="GO:0015562">
    <property type="term" value="F:efflux transmembrane transporter activity"/>
    <property type="evidence" value="ECO:0007669"/>
    <property type="project" value="InterPro"/>
</dbReference>
<evidence type="ECO:0000256" key="4">
    <source>
        <dbReference type="ARBA" id="ARBA00022452"/>
    </source>
</evidence>
<dbReference type="RefSeq" id="WP_199024951.1">
    <property type="nucleotide sequence ID" value="NZ_JAELVR010000007.1"/>
</dbReference>
<sequence length="461" mass="51223">MTALACLFPIGGAQALTVQDAIYYILETNPEIQAAEANKQAIEFELEQARSLRAPRVILEGWAGASRNLGTATPDLSSARSTIDGYELSARVSQMLFDGYQTRSEIERQAYRIDAAAYRVLERSEVLSLEAVRLYSDVLRGQALLALARSNADYHSKMLDRIRNGFDTQVVGLGDLQQAEERLVVARDTVLDFEYNLEDSKLLFLATVGVEPTGLDRVPVLGSAVPATIDAAVATARARSPTIMFAQSDVGSAEALARSVDANQLPTLHLEADGRIGENVGGFEGDRRDARVGLMLRYEFQGKMKRAERQEQARRVNESRAHLLHRTRLVEHEVRQSWATLQSAQRRLTTIRAQAELSRRLLDSYEREFEVGQRSLLDLLNTQNALFQAEANLINAQSLETYVKYRLLASAGVLLPTLGIEPPEDARAYARDQLGAPPLDSLGDESQFDAGSFRDWRRSVR</sequence>
<dbReference type="GO" id="GO:1990281">
    <property type="term" value="C:efflux pump complex"/>
    <property type="evidence" value="ECO:0007669"/>
    <property type="project" value="TreeGrafter"/>
</dbReference>
<name>A0A8J7LSJ2_9RHOB</name>
<dbReference type="Pfam" id="PF02321">
    <property type="entry name" value="OEP"/>
    <property type="match status" value="2"/>
</dbReference>
<dbReference type="GO" id="GO:0015288">
    <property type="term" value="F:porin activity"/>
    <property type="evidence" value="ECO:0007669"/>
    <property type="project" value="TreeGrafter"/>
</dbReference>
<comment type="caution">
    <text evidence="8">The sequence shown here is derived from an EMBL/GenBank/DDBJ whole genome shotgun (WGS) entry which is preliminary data.</text>
</comment>
<evidence type="ECO:0000256" key="1">
    <source>
        <dbReference type="ARBA" id="ARBA00004442"/>
    </source>
</evidence>
<keyword evidence="7" id="KW-0998">Cell outer membrane</keyword>
<dbReference type="Proteomes" id="UP000619079">
    <property type="component" value="Unassembled WGS sequence"/>
</dbReference>
<evidence type="ECO:0000256" key="6">
    <source>
        <dbReference type="ARBA" id="ARBA00023136"/>
    </source>
</evidence>
<dbReference type="Gene3D" id="1.20.1600.10">
    <property type="entry name" value="Outer membrane efflux proteins (OEP)"/>
    <property type="match status" value="1"/>
</dbReference>
<keyword evidence="4" id="KW-1134">Transmembrane beta strand</keyword>
<keyword evidence="5" id="KW-0812">Transmembrane</keyword>
<dbReference type="EMBL" id="JAELVR010000007">
    <property type="protein sequence ID" value="MBJ6372069.1"/>
    <property type="molecule type" value="Genomic_DNA"/>
</dbReference>
<evidence type="ECO:0000256" key="2">
    <source>
        <dbReference type="ARBA" id="ARBA00007613"/>
    </source>
</evidence>
<reference evidence="8" key="1">
    <citation type="submission" date="2020-12" db="EMBL/GenBank/DDBJ databases">
        <title>Sedimentitalea sp. nov., isolated from sand in Incheon.</title>
        <authorList>
            <person name="Kim W."/>
        </authorList>
    </citation>
    <scope>NUCLEOTIDE SEQUENCE</scope>
    <source>
        <strain evidence="8">CAU 1593</strain>
    </source>
</reference>
<evidence type="ECO:0000256" key="5">
    <source>
        <dbReference type="ARBA" id="ARBA00022692"/>
    </source>
</evidence>
<gene>
    <name evidence="8" type="ORF">JF290_11080</name>
</gene>
<evidence type="ECO:0000313" key="9">
    <source>
        <dbReference type="Proteomes" id="UP000619079"/>
    </source>
</evidence>
<dbReference type="InterPro" id="IPR003423">
    <property type="entry name" value="OMP_efflux"/>
</dbReference>
<keyword evidence="6" id="KW-0472">Membrane</keyword>
<evidence type="ECO:0000256" key="3">
    <source>
        <dbReference type="ARBA" id="ARBA00022448"/>
    </source>
</evidence>
<dbReference type="SUPFAM" id="SSF56954">
    <property type="entry name" value="Outer membrane efflux proteins (OEP)"/>
    <property type="match status" value="1"/>
</dbReference>
<dbReference type="PANTHER" id="PTHR30026:SF22">
    <property type="entry name" value="OUTER MEMBRANE EFFLUX PROTEIN"/>
    <property type="match status" value="1"/>
</dbReference>
<comment type="subcellular location">
    <subcellularLocation>
        <location evidence="1">Cell outer membrane</location>
    </subcellularLocation>
</comment>
<keyword evidence="9" id="KW-1185">Reference proteome</keyword>
<organism evidence="8 9">
    <name type="scientific">Sedimentitalea arenosa</name>
    <dbReference type="NCBI Taxonomy" id="2798803"/>
    <lineage>
        <taxon>Bacteria</taxon>
        <taxon>Pseudomonadati</taxon>
        <taxon>Pseudomonadota</taxon>
        <taxon>Alphaproteobacteria</taxon>
        <taxon>Rhodobacterales</taxon>
        <taxon>Paracoccaceae</taxon>
        <taxon>Sedimentitalea</taxon>
    </lineage>
</organism>
<comment type="similarity">
    <text evidence="2">Belongs to the outer membrane factor (OMF) (TC 1.B.17) family.</text>
</comment>